<comment type="caution">
    <text evidence="8">The sequence shown here is derived from an EMBL/GenBank/DDBJ whole genome shotgun (WGS) entry which is preliminary data.</text>
</comment>
<sequence>MIEKLNPYLQKLGIEKLNNMQLEALQVAEKHPDMLLLSPTGSGKTLAFLLPLLLNLKFDQKGVQAVVVVPSRELALQIEQVFRSLQTGLKVTCCYGGHSVKIEESSLLNDAPALIIATPGRLSHHLRKGNFDVSTINYLILDEFDKSLELGFDEDISFIFDELFKVKGVVLTSATHFEELPSYVAARDFFQLSFLQEEVHKPKLSVEVIHTRSKDKLKLLLHTLCKYPNQSTLVFCNFREATEHVYELLRHKGISAVIYHGGLEQQDREKALVKFRNGTASIIVNTDLASRGLDIPDVQHVIHYQLPLNEESFIHRNGRTARMKADGMVHLLLSEEEYKPEYITDYTETDFINEDLPLPEPTEWVTFYIAAGKKDKISKMDVAGLFYKKAFLEKEDLGMITLQDKMAYVAVKRKKARAALDLLKNEKIKGKKYRIGIDN</sequence>
<evidence type="ECO:0000256" key="5">
    <source>
        <dbReference type="ARBA" id="ARBA00038437"/>
    </source>
</evidence>
<dbReference type="GO" id="GO:0004386">
    <property type="term" value="F:helicase activity"/>
    <property type="evidence" value="ECO:0007669"/>
    <property type="project" value="UniProtKB-KW"/>
</dbReference>
<dbReference type="Pfam" id="PF03880">
    <property type="entry name" value="DbpA"/>
    <property type="match status" value="1"/>
</dbReference>
<dbReference type="InterPro" id="IPR011545">
    <property type="entry name" value="DEAD/DEAH_box_helicase_dom"/>
</dbReference>
<dbReference type="GO" id="GO:0016787">
    <property type="term" value="F:hydrolase activity"/>
    <property type="evidence" value="ECO:0007669"/>
    <property type="project" value="UniProtKB-KW"/>
</dbReference>
<dbReference type="InterPro" id="IPR050079">
    <property type="entry name" value="DEAD_box_RNA_helicase"/>
</dbReference>
<gene>
    <name evidence="8" type="ORF">ACFSAH_00140</name>
</gene>
<accession>A0ABW4I7G2</accession>
<dbReference type="SUPFAM" id="SSF52540">
    <property type="entry name" value="P-loop containing nucleoside triphosphate hydrolases"/>
    <property type="match status" value="1"/>
</dbReference>
<dbReference type="SMART" id="SM00487">
    <property type="entry name" value="DEXDc"/>
    <property type="match status" value="1"/>
</dbReference>
<dbReference type="CDD" id="cd00268">
    <property type="entry name" value="DEADc"/>
    <property type="match status" value="1"/>
</dbReference>
<evidence type="ECO:0000256" key="2">
    <source>
        <dbReference type="ARBA" id="ARBA00022801"/>
    </source>
</evidence>
<dbReference type="PANTHER" id="PTHR47959:SF1">
    <property type="entry name" value="ATP-DEPENDENT RNA HELICASE DBPA"/>
    <property type="match status" value="1"/>
</dbReference>
<keyword evidence="2 8" id="KW-0378">Hydrolase</keyword>
<dbReference type="PROSITE" id="PS51194">
    <property type="entry name" value="HELICASE_CTER"/>
    <property type="match status" value="1"/>
</dbReference>
<dbReference type="PROSITE" id="PS51192">
    <property type="entry name" value="HELICASE_ATP_BIND_1"/>
    <property type="match status" value="1"/>
</dbReference>
<dbReference type="Gene3D" id="3.30.70.330">
    <property type="match status" value="1"/>
</dbReference>
<dbReference type="RefSeq" id="WP_379660648.1">
    <property type="nucleotide sequence ID" value="NZ_JBHUDG010000001.1"/>
</dbReference>
<organism evidence="8 9">
    <name type="scientific">Pseudopedobacter beijingensis</name>
    <dbReference type="NCBI Taxonomy" id="1207056"/>
    <lineage>
        <taxon>Bacteria</taxon>
        <taxon>Pseudomonadati</taxon>
        <taxon>Bacteroidota</taxon>
        <taxon>Sphingobacteriia</taxon>
        <taxon>Sphingobacteriales</taxon>
        <taxon>Sphingobacteriaceae</taxon>
        <taxon>Pseudopedobacter</taxon>
    </lineage>
</organism>
<protein>
    <submittedName>
        <fullName evidence="8">DEAD/DEAH box helicase</fullName>
        <ecNumber evidence="8">3.6.4.-</ecNumber>
    </submittedName>
</protein>
<comment type="similarity">
    <text evidence="5">Belongs to the DEAD box helicase family.</text>
</comment>
<dbReference type="CDD" id="cd18787">
    <property type="entry name" value="SF2_C_DEAD"/>
    <property type="match status" value="1"/>
</dbReference>
<dbReference type="InterPro" id="IPR044742">
    <property type="entry name" value="DEAD/DEAH_RhlB"/>
</dbReference>
<evidence type="ECO:0000256" key="3">
    <source>
        <dbReference type="ARBA" id="ARBA00022806"/>
    </source>
</evidence>
<evidence type="ECO:0000259" key="7">
    <source>
        <dbReference type="PROSITE" id="PS51194"/>
    </source>
</evidence>
<keyword evidence="4" id="KW-0067">ATP-binding</keyword>
<feature type="domain" description="Helicase C-terminal" evidence="7">
    <location>
        <begin position="216"/>
        <end position="369"/>
    </location>
</feature>
<dbReference type="Proteomes" id="UP001597118">
    <property type="component" value="Unassembled WGS sequence"/>
</dbReference>
<name>A0ABW4I7G2_9SPHI</name>
<keyword evidence="1" id="KW-0547">Nucleotide-binding</keyword>
<reference evidence="9" key="1">
    <citation type="journal article" date="2019" name="Int. J. Syst. Evol. Microbiol.">
        <title>The Global Catalogue of Microorganisms (GCM) 10K type strain sequencing project: providing services to taxonomists for standard genome sequencing and annotation.</title>
        <authorList>
            <consortium name="The Broad Institute Genomics Platform"/>
            <consortium name="The Broad Institute Genome Sequencing Center for Infectious Disease"/>
            <person name="Wu L."/>
            <person name="Ma J."/>
        </authorList>
    </citation>
    <scope>NUCLEOTIDE SEQUENCE [LARGE SCALE GENOMIC DNA]</scope>
    <source>
        <strain evidence="9">CCUG 53762</strain>
    </source>
</reference>
<dbReference type="EMBL" id="JBHUDG010000001">
    <property type="protein sequence ID" value="MFD1628259.1"/>
    <property type="molecule type" value="Genomic_DNA"/>
</dbReference>
<dbReference type="InterPro" id="IPR012677">
    <property type="entry name" value="Nucleotide-bd_a/b_plait_sf"/>
</dbReference>
<proteinExistence type="inferred from homology"/>
<evidence type="ECO:0000256" key="4">
    <source>
        <dbReference type="ARBA" id="ARBA00022840"/>
    </source>
</evidence>
<dbReference type="SMART" id="SM00490">
    <property type="entry name" value="HELICc"/>
    <property type="match status" value="1"/>
</dbReference>
<keyword evidence="9" id="KW-1185">Reference proteome</keyword>
<dbReference type="Gene3D" id="3.40.50.300">
    <property type="entry name" value="P-loop containing nucleotide triphosphate hydrolases"/>
    <property type="match status" value="2"/>
</dbReference>
<dbReference type="InterPro" id="IPR001650">
    <property type="entry name" value="Helicase_C-like"/>
</dbReference>
<dbReference type="InterPro" id="IPR014001">
    <property type="entry name" value="Helicase_ATP-bd"/>
</dbReference>
<evidence type="ECO:0000259" key="6">
    <source>
        <dbReference type="PROSITE" id="PS51192"/>
    </source>
</evidence>
<dbReference type="EC" id="3.6.4.-" evidence="8"/>
<dbReference type="InterPro" id="IPR027417">
    <property type="entry name" value="P-loop_NTPase"/>
</dbReference>
<feature type="domain" description="Helicase ATP-binding" evidence="6">
    <location>
        <begin position="25"/>
        <end position="194"/>
    </location>
</feature>
<evidence type="ECO:0000256" key="1">
    <source>
        <dbReference type="ARBA" id="ARBA00022741"/>
    </source>
</evidence>
<dbReference type="Pfam" id="PF00271">
    <property type="entry name" value="Helicase_C"/>
    <property type="match status" value="1"/>
</dbReference>
<dbReference type="InterPro" id="IPR005580">
    <property type="entry name" value="DbpA/CsdA_RNA-bd_dom"/>
</dbReference>
<evidence type="ECO:0000313" key="9">
    <source>
        <dbReference type="Proteomes" id="UP001597118"/>
    </source>
</evidence>
<keyword evidence="3 8" id="KW-0347">Helicase</keyword>
<evidence type="ECO:0000313" key="8">
    <source>
        <dbReference type="EMBL" id="MFD1628259.1"/>
    </source>
</evidence>
<dbReference type="Pfam" id="PF00270">
    <property type="entry name" value="DEAD"/>
    <property type="match status" value="1"/>
</dbReference>
<dbReference type="PANTHER" id="PTHR47959">
    <property type="entry name" value="ATP-DEPENDENT RNA HELICASE RHLE-RELATED"/>
    <property type="match status" value="1"/>
</dbReference>